<dbReference type="Proteomes" id="UP000007796">
    <property type="component" value="Unassembled WGS sequence"/>
</dbReference>
<sequence>MLAAAVKLLLRPEKISHVGEAAEVERAERDVHLAESVVDLLCDVAASNSYSALVTQTEGPTRDRNGALKGGHENDEVSPALFCDTSSSEITVIEETPIKSRSLEVAPPTNLLYYSGTHKAIFCKIHAQDVVDHVIVEMGHVNLAIAKAGTPGPAARFNPSRFLQKTRKAMLTDFSMEEINETLSLIVTAAFFTLTAIFEPLDAGNKNVIKLADSF</sequence>
<dbReference type="InParanoid" id="F0XBS4"/>
<dbReference type="RefSeq" id="XP_014174448.1">
    <property type="nucleotide sequence ID" value="XM_014318973.1"/>
</dbReference>
<organism evidence="2">
    <name type="scientific">Grosmannia clavigera (strain kw1407 / UAMH 11150)</name>
    <name type="common">Blue stain fungus</name>
    <name type="synonym">Graphiocladiella clavigera</name>
    <dbReference type="NCBI Taxonomy" id="655863"/>
    <lineage>
        <taxon>Eukaryota</taxon>
        <taxon>Fungi</taxon>
        <taxon>Dikarya</taxon>
        <taxon>Ascomycota</taxon>
        <taxon>Pezizomycotina</taxon>
        <taxon>Sordariomycetes</taxon>
        <taxon>Sordariomycetidae</taxon>
        <taxon>Ophiostomatales</taxon>
        <taxon>Ophiostomataceae</taxon>
        <taxon>Leptographium</taxon>
    </lineage>
</organism>
<accession>F0XBS4</accession>
<name>F0XBS4_GROCL</name>
<keyword evidence="2" id="KW-1185">Reference proteome</keyword>
<dbReference type="EMBL" id="GL629756">
    <property type="protein sequence ID" value="EFX04966.1"/>
    <property type="molecule type" value="Genomic_DNA"/>
</dbReference>
<dbReference type="AlphaFoldDB" id="F0XBS4"/>
<dbReference type="GeneID" id="25978527"/>
<protein>
    <submittedName>
        <fullName evidence="1">Uncharacterized protein</fullName>
    </submittedName>
</protein>
<proteinExistence type="predicted"/>
<dbReference type="OrthoDB" id="2962696at2759"/>
<evidence type="ECO:0000313" key="1">
    <source>
        <dbReference type="EMBL" id="EFX04966.1"/>
    </source>
</evidence>
<dbReference type="STRING" id="655863.F0XBS4"/>
<dbReference type="HOGENOM" id="CLU_1283382_0_0_1"/>
<reference evidence="1 2" key="1">
    <citation type="journal article" date="2011" name="Proc. Natl. Acad. Sci. U.S.A.">
        <title>Genome and transcriptome analyses of the mountain pine beetle-fungal symbiont Grosmannia clavigera, a lodgepole pine pathogen.</title>
        <authorList>
            <person name="DiGuistini S."/>
            <person name="Wang Y."/>
            <person name="Liao N.Y."/>
            <person name="Taylor G."/>
            <person name="Tanguay P."/>
            <person name="Feau N."/>
            <person name="Henrissat B."/>
            <person name="Chan S.K."/>
            <person name="Hesse-Orce U."/>
            <person name="Alamouti S.M."/>
            <person name="Tsui C.K.M."/>
            <person name="Docking R.T."/>
            <person name="Levasseur A."/>
            <person name="Haridas S."/>
            <person name="Robertson G."/>
            <person name="Birol I."/>
            <person name="Holt R.A."/>
            <person name="Marra M.A."/>
            <person name="Hamelin R.C."/>
            <person name="Hirst M."/>
            <person name="Jones S.J.M."/>
            <person name="Bohlmann J."/>
            <person name="Breuil C."/>
        </authorList>
    </citation>
    <scope>NUCLEOTIDE SEQUENCE [LARGE SCALE GENOMIC DNA]</scope>
    <source>
        <strain evidence="2">kw1407 / UAMH 11150</strain>
    </source>
</reference>
<gene>
    <name evidence="1" type="ORF">CMQ_5228</name>
</gene>
<evidence type="ECO:0000313" key="2">
    <source>
        <dbReference type="Proteomes" id="UP000007796"/>
    </source>
</evidence>